<keyword evidence="19" id="KW-1133">Transmembrane helix</keyword>
<keyword evidence="7" id="KW-0963">Cytoplasm</keyword>
<evidence type="ECO:0000256" key="4">
    <source>
        <dbReference type="ARBA" id="ARBA00012438"/>
    </source>
</evidence>
<evidence type="ECO:0000259" key="20">
    <source>
        <dbReference type="PROSITE" id="PS50109"/>
    </source>
</evidence>
<dbReference type="Gene3D" id="1.20.5.1930">
    <property type="match status" value="1"/>
</dbReference>
<dbReference type="Pfam" id="PF07730">
    <property type="entry name" value="HisKA_3"/>
    <property type="match status" value="1"/>
</dbReference>
<dbReference type="InterPro" id="IPR003594">
    <property type="entry name" value="HATPase_dom"/>
</dbReference>
<evidence type="ECO:0000256" key="17">
    <source>
        <dbReference type="ARBA" id="ARBA00024827"/>
    </source>
</evidence>
<keyword evidence="19" id="KW-0812">Transmembrane</keyword>
<evidence type="ECO:0000256" key="8">
    <source>
        <dbReference type="ARBA" id="ARBA00022553"/>
    </source>
</evidence>
<evidence type="ECO:0000256" key="6">
    <source>
        <dbReference type="ARBA" id="ARBA00022485"/>
    </source>
</evidence>
<evidence type="ECO:0000256" key="16">
    <source>
        <dbReference type="ARBA" id="ARBA00023014"/>
    </source>
</evidence>
<dbReference type="Proteomes" id="UP000598971">
    <property type="component" value="Unassembled WGS sequence"/>
</dbReference>
<dbReference type="Pfam" id="PF02518">
    <property type="entry name" value="HATPase_c"/>
    <property type="match status" value="1"/>
</dbReference>
<evidence type="ECO:0000256" key="18">
    <source>
        <dbReference type="ARBA" id="ARBA00030800"/>
    </source>
</evidence>
<feature type="transmembrane region" description="Helical" evidence="19">
    <location>
        <begin position="12"/>
        <end position="37"/>
    </location>
</feature>
<evidence type="ECO:0000256" key="11">
    <source>
        <dbReference type="ARBA" id="ARBA00022741"/>
    </source>
</evidence>
<keyword evidence="11" id="KW-0547">Nucleotide-binding</keyword>
<comment type="cofactor">
    <cofactor evidence="2">
        <name>[4Fe-4S] cluster</name>
        <dbReference type="ChEBI" id="CHEBI:49883"/>
    </cofactor>
</comment>
<gene>
    <name evidence="21" type="ORF">GD597_03995</name>
</gene>
<keyword evidence="19" id="KW-0472">Membrane</keyword>
<keyword evidence="12" id="KW-0418">Kinase</keyword>
<evidence type="ECO:0000256" key="1">
    <source>
        <dbReference type="ARBA" id="ARBA00000085"/>
    </source>
</evidence>
<keyword evidence="15" id="KW-0902">Two-component regulatory system</keyword>
<evidence type="ECO:0000256" key="10">
    <source>
        <dbReference type="ARBA" id="ARBA00022723"/>
    </source>
</evidence>
<keyword evidence="8" id="KW-0597">Phosphoprotein</keyword>
<dbReference type="InterPro" id="IPR050482">
    <property type="entry name" value="Sensor_HK_TwoCompSys"/>
</dbReference>
<proteinExistence type="predicted"/>
<evidence type="ECO:0000256" key="9">
    <source>
        <dbReference type="ARBA" id="ARBA00022679"/>
    </source>
</evidence>
<dbReference type="InterPro" id="IPR005467">
    <property type="entry name" value="His_kinase_dom"/>
</dbReference>
<dbReference type="Gene3D" id="3.30.565.10">
    <property type="entry name" value="Histidine kinase-like ATPase, C-terminal domain"/>
    <property type="match status" value="1"/>
</dbReference>
<dbReference type="InterPro" id="IPR004358">
    <property type="entry name" value="Sig_transdc_His_kin-like_C"/>
</dbReference>
<dbReference type="InterPro" id="IPR011712">
    <property type="entry name" value="Sig_transdc_His_kin_sub3_dim/P"/>
</dbReference>
<dbReference type="GO" id="GO:0051539">
    <property type="term" value="F:4 iron, 4 sulfur cluster binding"/>
    <property type="evidence" value="ECO:0007669"/>
    <property type="project" value="UniProtKB-KW"/>
</dbReference>
<evidence type="ECO:0000256" key="3">
    <source>
        <dbReference type="ARBA" id="ARBA00004496"/>
    </source>
</evidence>
<comment type="function">
    <text evidence="17">Member of the two-component regulatory system NreB/NreC involved in the control of dissimilatory nitrate/nitrite reduction in response to oxygen. NreB functions as a direct oxygen sensor histidine kinase which is autophosphorylated, in the absence of oxygen, probably at the conserved histidine residue, and transfers its phosphate group probably to a conserved aspartate residue of NreC. NreB/NreC activates the expression of the nitrate (narGHJI) and nitrite (nir) reductase operons, as well as the putative nitrate transporter gene narT.</text>
</comment>
<feature type="domain" description="Histidine kinase" evidence="20">
    <location>
        <begin position="71"/>
        <end position="266"/>
    </location>
</feature>
<dbReference type="PANTHER" id="PTHR24421">
    <property type="entry name" value="NITRATE/NITRITE SENSOR PROTEIN NARX-RELATED"/>
    <property type="match status" value="1"/>
</dbReference>
<evidence type="ECO:0000256" key="2">
    <source>
        <dbReference type="ARBA" id="ARBA00001966"/>
    </source>
</evidence>
<dbReference type="SMART" id="SM00387">
    <property type="entry name" value="HATPase_c"/>
    <property type="match status" value="1"/>
</dbReference>
<sequence>MPYTSENYEVILLIIAVIVVLLFLGMTFLVMISYYNARKRKMLQEKKDMQSSFQNTLLQTRLEIQEETFKTLSQEIHDNIGQALSFIKLSINTIDVAEQETAKEKLVESKQLLTKVIQDLRDLSRTLNPDFINEIGLVQAIDQQVVFLNKSGIYKAALLVNGSAEKYPLQNELVVFRIVQELLNNIVKHADAHAITIVMDYQLEQLAITVTDDGKGFDTLALQAETNTGLGLRNMVNRMQLIKGAIDISSSPGKGTQAFISVPKTIEPRAD</sequence>
<evidence type="ECO:0000313" key="22">
    <source>
        <dbReference type="Proteomes" id="UP000598971"/>
    </source>
</evidence>
<organism evidence="21 22">
    <name type="scientific">Limnovirga soli</name>
    <dbReference type="NCBI Taxonomy" id="2656915"/>
    <lineage>
        <taxon>Bacteria</taxon>
        <taxon>Pseudomonadati</taxon>
        <taxon>Bacteroidota</taxon>
        <taxon>Chitinophagia</taxon>
        <taxon>Chitinophagales</taxon>
        <taxon>Chitinophagaceae</taxon>
        <taxon>Limnovirga</taxon>
    </lineage>
</organism>
<dbReference type="SUPFAM" id="SSF55874">
    <property type="entry name" value="ATPase domain of HSP90 chaperone/DNA topoisomerase II/histidine kinase"/>
    <property type="match status" value="1"/>
</dbReference>
<comment type="catalytic activity">
    <reaction evidence="1">
        <text>ATP + protein L-histidine = ADP + protein N-phospho-L-histidine.</text>
        <dbReference type="EC" id="2.7.13.3"/>
    </reaction>
</comment>
<dbReference type="PROSITE" id="PS50109">
    <property type="entry name" value="HIS_KIN"/>
    <property type="match status" value="1"/>
</dbReference>
<dbReference type="CDD" id="cd16917">
    <property type="entry name" value="HATPase_UhpB-NarQ-NarX-like"/>
    <property type="match status" value="1"/>
</dbReference>
<evidence type="ECO:0000256" key="15">
    <source>
        <dbReference type="ARBA" id="ARBA00023012"/>
    </source>
</evidence>
<evidence type="ECO:0000313" key="21">
    <source>
        <dbReference type="EMBL" id="NNV54611.1"/>
    </source>
</evidence>
<evidence type="ECO:0000256" key="5">
    <source>
        <dbReference type="ARBA" id="ARBA00017322"/>
    </source>
</evidence>
<comment type="subcellular location">
    <subcellularLocation>
        <location evidence="3">Cytoplasm</location>
    </subcellularLocation>
</comment>
<keyword evidence="22" id="KW-1185">Reference proteome</keyword>
<dbReference type="GO" id="GO:0046983">
    <property type="term" value="F:protein dimerization activity"/>
    <property type="evidence" value="ECO:0007669"/>
    <property type="project" value="InterPro"/>
</dbReference>
<dbReference type="EMBL" id="WHPF01000003">
    <property type="protein sequence ID" value="NNV54611.1"/>
    <property type="molecule type" value="Genomic_DNA"/>
</dbReference>
<keyword evidence="10" id="KW-0479">Metal-binding</keyword>
<dbReference type="GO" id="GO:0000155">
    <property type="term" value="F:phosphorelay sensor kinase activity"/>
    <property type="evidence" value="ECO:0007669"/>
    <property type="project" value="InterPro"/>
</dbReference>
<dbReference type="AlphaFoldDB" id="A0A8J8FAY9"/>
<dbReference type="PANTHER" id="PTHR24421:SF10">
    <property type="entry name" value="NITRATE_NITRITE SENSOR PROTEIN NARQ"/>
    <property type="match status" value="1"/>
</dbReference>
<dbReference type="GO" id="GO:0046872">
    <property type="term" value="F:metal ion binding"/>
    <property type="evidence" value="ECO:0007669"/>
    <property type="project" value="UniProtKB-KW"/>
</dbReference>
<dbReference type="GO" id="GO:0005737">
    <property type="term" value="C:cytoplasm"/>
    <property type="evidence" value="ECO:0007669"/>
    <property type="project" value="UniProtKB-SubCell"/>
</dbReference>
<evidence type="ECO:0000256" key="7">
    <source>
        <dbReference type="ARBA" id="ARBA00022490"/>
    </source>
</evidence>
<dbReference type="GO" id="GO:0016020">
    <property type="term" value="C:membrane"/>
    <property type="evidence" value="ECO:0007669"/>
    <property type="project" value="InterPro"/>
</dbReference>
<evidence type="ECO:0000256" key="14">
    <source>
        <dbReference type="ARBA" id="ARBA00023004"/>
    </source>
</evidence>
<evidence type="ECO:0000256" key="12">
    <source>
        <dbReference type="ARBA" id="ARBA00022777"/>
    </source>
</evidence>
<keyword evidence="9" id="KW-0808">Transferase</keyword>
<keyword evidence="16" id="KW-0411">Iron-sulfur</keyword>
<dbReference type="EC" id="2.7.13.3" evidence="4"/>
<reference evidence="21" key="1">
    <citation type="submission" date="2019-10" db="EMBL/GenBank/DDBJ databases">
        <title>Draft genome sequence of Panacibacter sp. KCS-6.</title>
        <authorList>
            <person name="Yim K.J."/>
        </authorList>
    </citation>
    <scope>NUCLEOTIDE SEQUENCE</scope>
    <source>
        <strain evidence="21">KCS-6</strain>
    </source>
</reference>
<evidence type="ECO:0000256" key="13">
    <source>
        <dbReference type="ARBA" id="ARBA00022840"/>
    </source>
</evidence>
<name>A0A8J8FAY9_9BACT</name>
<evidence type="ECO:0000256" key="19">
    <source>
        <dbReference type="SAM" id="Phobius"/>
    </source>
</evidence>
<keyword evidence="6" id="KW-0004">4Fe-4S</keyword>
<dbReference type="InterPro" id="IPR036890">
    <property type="entry name" value="HATPase_C_sf"/>
</dbReference>
<dbReference type="GO" id="GO:0005524">
    <property type="term" value="F:ATP binding"/>
    <property type="evidence" value="ECO:0007669"/>
    <property type="project" value="UniProtKB-KW"/>
</dbReference>
<keyword evidence="14" id="KW-0408">Iron</keyword>
<keyword evidence="13" id="KW-0067">ATP-binding</keyword>
<comment type="caution">
    <text evidence="21">The sequence shown here is derived from an EMBL/GenBank/DDBJ whole genome shotgun (WGS) entry which is preliminary data.</text>
</comment>
<dbReference type="PRINTS" id="PR00344">
    <property type="entry name" value="BCTRLSENSOR"/>
</dbReference>
<protein>
    <recommendedName>
        <fullName evidence="5">Oxygen sensor histidine kinase NreB</fullName>
        <ecNumber evidence="4">2.7.13.3</ecNumber>
    </recommendedName>
    <alternativeName>
        <fullName evidence="18">Nitrogen regulation protein B</fullName>
    </alternativeName>
</protein>
<accession>A0A8J8FAY9</accession>